<dbReference type="Proteomes" id="UP001626603">
    <property type="component" value="Chromosome"/>
</dbReference>
<dbReference type="GO" id="GO:0009236">
    <property type="term" value="P:cobalamin biosynthetic process"/>
    <property type="evidence" value="ECO:0007669"/>
    <property type="project" value="UniProtKB-UniRule"/>
</dbReference>
<evidence type="ECO:0000256" key="2">
    <source>
        <dbReference type="ARBA" id="ARBA00022573"/>
    </source>
</evidence>
<proteinExistence type="inferred from homology"/>
<keyword evidence="12" id="KW-1185">Reference proteome</keyword>
<sequence>MRSISRVLVAGTHSGCGKTTLASGLMAALAARGLVVQPFKVGPDFIDPTHHSAICGRVSRNLDPFMMGEAGVRETFVRACAGADVAVVEGVMGLYDGIDGGDVASTAHVAKILDAPVLLVVDAKGASRSVHAVVRGYAEFDPGVRVAGVVFNRVGSPRHRALIAATESLPVYGWVPRRDDLVVGSRHLGLAMAAETGTMAGFGAVVEETCDLSGVLDLARAAPPLPAPAEATEKPDVGVRIGVANDAAFCFYYADNLDRLRRAGGEPVFFSPIADRLPDVDALYLGGGYPELHAEALMSSRCREDVHRAVDDGMPVYAECGGLVYLTERLTVGDDDYPMADVLPASAAMTNRIQALGYVEARAVGGSPVLAPGSTFRGHEFHYSRLDCASDTRFALELLRGRGICNGRDGLTVQNVVGQYTHAYFPEGFAETLVRAAGTYRRV</sequence>
<dbReference type="PANTHER" id="PTHR43873">
    <property type="entry name" value="COBYRINATE A,C-DIAMIDE SYNTHASE"/>
    <property type="match status" value="1"/>
</dbReference>
<evidence type="ECO:0000256" key="1">
    <source>
        <dbReference type="ARBA" id="ARBA00001946"/>
    </source>
</evidence>
<dbReference type="Gene3D" id="3.40.50.300">
    <property type="entry name" value="P-loop containing nucleotide triphosphate hydrolases"/>
    <property type="match status" value="2"/>
</dbReference>
<dbReference type="EMBL" id="CP137641">
    <property type="protein sequence ID" value="WOX55228.1"/>
    <property type="molecule type" value="Genomic_DNA"/>
</dbReference>
<dbReference type="GO" id="GO:0042242">
    <property type="term" value="F:cobyrinic acid a,c-diamide synthase activity"/>
    <property type="evidence" value="ECO:0007669"/>
    <property type="project" value="UniProtKB-UniRule"/>
</dbReference>
<feature type="active site" description="Nucleophile" evidence="8">
    <location>
        <position position="320"/>
    </location>
</feature>
<keyword evidence="2 8" id="KW-0169">Cobalamin biosynthesis</keyword>
<feature type="domain" description="CobB/CobQ-like glutamine amidotransferase" evidence="10">
    <location>
        <begin position="240"/>
        <end position="425"/>
    </location>
</feature>
<dbReference type="GO" id="GO:0005524">
    <property type="term" value="F:ATP binding"/>
    <property type="evidence" value="ECO:0007669"/>
    <property type="project" value="UniProtKB-UniRule"/>
</dbReference>
<dbReference type="Pfam" id="PF07685">
    <property type="entry name" value="GATase_3"/>
    <property type="match status" value="1"/>
</dbReference>
<keyword evidence="4 8" id="KW-0547">Nucleotide-binding</keyword>
<evidence type="ECO:0000256" key="3">
    <source>
        <dbReference type="ARBA" id="ARBA00022598"/>
    </source>
</evidence>
<comment type="catalytic activity">
    <reaction evidence="8">
        <text>cob(II)yrinate + 2 L-glutamine + 2 ATP + 2 H2O = cob(II)yrinate a,c diamide + 2 L-glutamate + 2 ADP + 2 phosphate + 2 H(+)</text>
        <dbReference type="Rhea" id="RHEA:26289"/>
        <dbReference type="ChEBI" id="CHEBI:15377"/>
        <dbReference type="ChEBI" id="CHEBI:15378"/>
        <dbReference type="ChEBI" id="CHEBI:29985"/>
        <dbReference type="ChEBI" id="CHEBI:30616"/>
        <dbReference type="ChEBI" id="CHEBI:43474"/>
        <dbReference type="ChEBI" id="CHEBI:58359"/>
        <dbReference type="ChEBI" id="CHEBI:58537"/>
        <dbReference type="ChEBI" id="CHEBI:58894"/>
        <dbReference type="ChEBI" id="CHEBI:456216"/>
        <dbReference type="EC" id="6.3.5.11"/>
    </reaction>
</comment>
<keyword evidence="7 8" id="KW-0315">Glutamine amidotransferase</keyword>
<evidence type="ECO:0000313" key="11">
    <source>
        <dbReference type="EMBL" id="WOX55228.1"/>
    </source>
</evidence>
<feature type="domain" description="CobQ/CobB/MinD/ParA nucleotide binding" evidence="9">
    <location>
        <begin position="8"/>
        <end position="181"/>
    </location>
</feature>
<dbReference type="AlphaFoldDB" id="A0ABD8A867"/>
<dbReference type="NCBIfam" id="NF002204">
    <property type="entry name" value="PRK01077.1"/>
    <property type="match status" value="1"/>
</dbReference>
<dbReference type="EC" id="6.3.5.12" evidence="8"/>
<evidence type="ECO:0000259" key="9">
    <source>
        <dbReference type="Pfam" id="PF01656"/>
    </source>
</evidence>
<reference evidence="11 12" key="1">
    <citation type="submission" date="2023-10" db="EMBL/GenBank/DDBJ databases">
        <title>The complete genome sequence of Methanoculleus palmolei DSM 4273.</title>
        <authorList>
            <person name="Lai S.-J."/>
            <person name="You Y.-T."/>
            <person name="Chen S.-C."/>
        </authorList>
    </citation>
    <scope>NUCLEOTIDE SEQUENCE [LARGE SCALE GENOMIC DNA]</scope>
    <source>
        <strain evidence="11 12">DSM 4273</strain>
    </source>
</reference>
<name>A0ABD8A867_9EURY</name>
<dbReference type="Gene3D" id="3.40.50.880">
    <property type="match status" value="1"/>
</dbReference>
<dbReference type="InterPro" id="IPR029062">
    <property type="entry name" value="Class_I_gatase-like"/>
</dbReference>
<dbReference type="SUPFAM" id="SSF52540">
    <property type="entry name" value="P-loop containing nucleoside triphosphate hydrolases"/>
    <property type="match status" value="1"/>
</dbReference>
<dbReference type="EC" id="6.3.5.11" evidence="8"/>
<comment type="domain">
    <text evidence="8">Comprises of two domains. The C-terminal domain contains the binding site for glutamine and catalyzes the hydrolysis of this substrate to glutamate and ammonia. The N-terminal domain is anticipated to bind ATP, and cobyrinate or Ni-sirohydrochlorin, and catalyzes the ultimate synthesis of the diamide product. The ammonia produced via the glutaminase domain is probably translocated to the adjacent domain via a molecular tunnel, where it reacts with an activated intermediate.</text>
</comment>
<feature type="site" description="Increases nucleophilicity of active site Cys" evidence="8">
    <location>
        <position position="422"/>
    </location>
</feature>
<dbReference type="SUPFAM" id="SSF52317">
    <property type="entry name" value="Class I glutamine amidotransferase-like"/>
    <property type="match status" value="1"/>
</dbReference>
<dbReference type="GO" id="GO:0015948">
    <property type="term" value="P:methanogenesis"/>
    <property type="evidence" value="ECO:0007669"/>
    <property type="project" value="UniProtKB-KW"/>
</dbReference>
<dbReference type="PROSITE" id="PS51274">
    <property type="entry name" value="GATASE_COBBQ"/>
    <property type="match status" value="1"/>
</dbReference>
<dbReference type="Pfam" id="PF01656">
    <property type="entry name" value="CbiA"/>
    <property type="match status" value="1"/>
</dbReference>
<comment type="pathway">
    <text evidence="8">Cofactor biosynthesis; adenosylcobalamin biosynthesis; cob(II)yrinate a,c-diamide from sirohydrochlorin (anaerobic route): step 10/10.</text>
</comment>
<comment type="cofactor">
    <cofactor evidence="1 8">
        <name>Mg(2+)</name>
        <dbReference type="ChEBI" id="CHEBI:18420"/>
    </cofactor>
</comment>
<dbReference type="InterPro" id="IPR011698">
    <property type="entry name" value="GATase_3"/>
</dbReference>
<dbReference type="PANTHER" id="PTHR43873:SF1">
    <property type="entry name" value="COBYRINATE A,C-DIAMIDE SYNTHASE"/>
    <property type="match status" value="1"/>
</dbReference>
<dbReference type="InterPro" id="IPR002586">
    <property type="entry name" value="CobQ/CobB/MinD/ParA_Nub-bd_dom"/>
</dbReference>
<dbReference type="HAMAP" id="MF_00027">
    <property type="entry name" value="CobB_CbiA"/>
    <property type="match status" value="1"/>
</dbReference>
<evidence type="ECO:0000256" key="7">
    <source>
        <dbReference type="ARBA" id="ARBA00022962"/>
    </source>
</evidence>
<dbReference type="InterPro" id="IPR004484">
    <property type="entry name" value="CbiA/CobB_synth"/>
</dbReference>
<dbReference type="InterPro" id="IPR027417">
    <property type="entry name" value="P-loop_NTPase"/>
</dbReference>
<protein>
    <recommendedName>
        <fullName evidence="8">Cobyrinate a,c-diamide synthase</fullName>
        <ecNumber evidence="8">6.3.5.11</ecNumber>
    </recommendedName>
    <alternativeName>
        <fullName evidence="8">Cobyrinic acid a,c-diamide synthetase</fullName>
    </alternativeName>
    <alternativeName>
        <fullName evidence="8">Ni-sirohydrochlorin a,c-diamide synthase</fullName>
        <ecNumber evidence="8">6.3.5.12</ecNumber>
    </alternativeName>
    <alternativeName>
        <fullName evidence="8">Ni-sirohydrochlorin a,c-diamide synthetase</fullName>
    </alternativeName>
</protein>
<evidence type="ECO:0000256" key="8">
    <source>
        <dbReference type="HAMAP-Rule" id="MF_00027"/>
    </source>
</evidence>
<accession>A0ABD8A867</accession>
<keyword evidence="5 8" id="KW-0067">ATP-binding</keyword>
<gene>
    <name evidence="8" type="primary">cbiA</name>
    <name evidence="8" type="synonym">cfbB</name>
    <name evidence="11" type="ORF">R6Y95_07075</name>
</gene>
<comment type="miscellaneous">
    <text evidence="8">The a and c carboxylates of cobyrinate and Ni-sirohydrochlorin are activated for nucleophilic attack via formation of a phosphorylated intermediate by ATP. CbiA catalyzes first the amidation of the c-carboxylate, and then that of the a-carboxylate.</text>
</comment>
<evidence type="ECO:0000259" key="10">
    <source>
        <dbReference type="Pfam" id="PF07685"/>
    </source>
</evidence>
<dbReference type="CDD" id="cd03130">
    <property type="entry name" value="GATase1_CobB"/>
    <property type="match status" value="1"/>
</dbReference>
<keyword evidence="8" id="KW-0484">Methanogenesis</keyword>
<comment type="similarity">
    <text evidence="8">Belongs to the CobB/CbiA family.</text>
</comment>
<organism evidence="11 12">
    <name type="scientific">Methanoculleus palmolei</name>
    <dbReference type="NCBI Taxonomy" id="72612"/>
    <lineage>
        <taxon>Archaea</taxon>
        <taxon>Methanobacteriati</taxon>
        <taxon>Methanobacteriota</taxon>
        <taxon>Stenosarchaea group</taxon>
        <taxon>Methanomicrobia</taxon>
        <taxon>Methanomicrobiales</taxon>
        <taxon>Methanomicrobiaceae</taxon>
        <taxon>Methanoculleus</taxon>
    </lineage>
</organism>
<dbReference type="NCBIfam" id="TIGR00379">
    <property type="entry name" value="cobB"/>
    <property type="match status" value="1"/>
</dbReference>
<keyword evidence="3 8" id="KW-0436">Ligase</keyword>
<dbReference type="CDD" id="cd05388">
    <property type="entry name" value="CobB_N"/>
    <property type="match status" value="1"/>
</dbReference>
<evidence type="ECO:0000256" key="6">
    <source>
        <dbReference type="ARBA" id="ARBA00022842"/>
    </source>
</evidence>
<comment type="catalytic activity">
    <reaction evidence="8">
        <text>Ni-sirohydrochlorin + 2 L-glutamine + 2 ATP + 2 H2O = Ni-sirohydrochlorin a,c-diamide + 2 L-glutamate + 2 ADP + 2 phosphate + 2 H(+)</text>
        <dbReference type="Rhea" id="RHEA:52896"/>
        <dbReference type="ChEBI" id="CHEBI:15377"/>
        <dbReference type="ChEBI" id="CHEBI:15378"/>
        <dbReference type="ChEBI" id="CHEBI:29985"/>
        <dbReference type="ChEBI" id="CHEBI:30616"/>
        <dbReference type="ChEBI" id="CHEBI:43474"/>
        <dbReference type="ChEBI" id="CHEBI:58359"/>
        <dbReference type="ChEBI" id="CHEBI:136841"/>
        <dbReference type="ChEBI" id="CHEBI:136887"/>
        <dbReference type="ChEBI" id="CHEBI:456216"/>
        <dbReference type="EC" id="6.3.5.12"/>
    </reaction>
</comment>
<evidence type="ECO:0000256" key="5">
    <source>
        <dbReference type="ARBA" id="ARBA00022840"/>
    </source>
</evidence>
<keyword evidence="6 8" id="KW-0460">Magnesium</keyword>
<evidence type="ECO:0000256" key="4">
    <source>
        <dbReference type="ARBA" id="ARBA00022741"/>
    </source>
</evidence>
<comment type="function">
    <text evidence="8">Catalyzes the ATP-dependent amidation of the two carboxylate groups at positions a and c of cobyrinate, using either L-glutamine or ammonia as the nitrogen source. Involved in the biosynthesis of the unique nickel-containing tetrapyrrole coenzyme F430, the prosthetic group of methyl-coenzyme M reductase (MCR), which plays a key role in methanogenesis and anaerobic methane oxidation. Catalyzes the ATP-dependent amidation of the two carboxylate groups at positions a and c of Ni-sirohydrochlorin, using L-glutamine or ammonia as the nitrogen source.</text>
</comment>
<evidence type="ECO:0000313" key="12">
    <source>
        <dbReference type="Proteomes" id="UP001626603"/>
    </source>
</evidence>